<gene>
    <name evidence="1" type="ORF">AAFF_G00114850</name>
</gene>
<reference evidence="1" key="1">
    <citation type="journal article" date="2023" name="Science">
        <title>Genome structures resolve the early diversification of teleost fishes.</title>
        <authorList>
            <person name="Parey E."/>
            <person name="Louis A."/>
            <person name="Montfort J."/>
            <person name="Bouchez O."/>
            <person name="Roques C."/>
            <person name="Iampietro C."/>
            <person name="Lluch J."/>
            <person name="Castinel A."/>
            <person name="Donnadieu C."/>
            <person name="Desvignes T."/>
            <person name="Floi Bucao C."/>
            <person name="Jouanno E."/>
            <person name="Wen M."/>
            <person name="Mejri S."/>
            <person name="Dirks R."/>
            <person name="Jansen H."/>
            <person name="Henkel C."/>
            <person name="Chen W.J."/>
            <person name="Zahm M."/>
            <person name="Cabau C."/>
            <person name="Klopp C."/>
            <person name="Thompson A.W."/>
            <person name="Robinson-Rechavi M."/>
            <person name="Braasch I."/>
            <person name="Lecointre G."/>
            <person name="Bobe J."/>
            <person name="Postlethwait J.H."/>
            <person name="Berthelot C."/>
            <person name="Roest Crollius H."/>
            <person name="Guiguen Y."/>
        </authorList>
    </citation>
    <scope>NUCLEOTIDE SEQUENCE</scope>
    <source>
        <strain evidence="1">NC1722</strain>
    </source>
</reference>
<comment type="caution">
    <text evidence="1">The sequence shown here is derived from an EMBL/GenBank/DDBJ whole genome shotgun (WGS) entry which is preliminary data.</text>
</comment>
<dbReference type="PANTHER" id="PTHR47331:SF5">
    <property type="entry name" value="RIBONUCLEASE H"/>
    <property type="match status" value="1"/>
</dbReference>
<name>A0AAD7RSW4_9TELE</name>
<dbReference type="PANTHER" id="PTHR47331">
    <property type="entry name" value="PHD-TYPE DOMAIN-CONTAINING PROTEIN"/>
    <property type="match status" value="1"/>
</dbReference>
<keyword evidence="2" id="KW-1185">Reference proteome</keyword>
<dbReference type="AlphaFoldDB" id="A0AAD7RSW4"/>
<sequence length="192" mass="21326">MPSFRAPKEPVMRSLRSTERLLAKDPERAMAYSTEILKLIQAGSASKLGFSALNNEGELWYIPHHVWPVKPNTQLEEEASELQKTTFCGVTSDVAGPQAPHINQCNTWKELREVTAQALHGVAGQGPRPTASNYQKAETLILQRAQEDSFPDELRLLKAGKPIQSSSRLITLSPELDESGELIRVGGRLRRD</sequence>
<dbReference type="EMBL" id="JAINUG010000178">
    <property type="protein sequence ID" value="KAJ8389779.1"/>
    <property type="molecule type" value="Genomic_DNA"/>
</dbReference>
<evidence type="ECO:0000313" key="1">
    <source>
        <dbReference type="EMBL" id="KAJ8389779.1"/>
    </source>
</evidence>
<evidence type="ECO:0000313" key="2">
    <source>
        <dbReference type="Proteomes" id="UP001221898"/>
    </source>
</evidence>
<protein>
    <submittedName>
        <fullName evidence="1">Uncharacterized protein</fullName>
    </submittedName>
</protein>
<accession>A0AAD7RSW4</accession>
<organism evidence="1 2">
    <name type="scientific">Aldrovandia affinis</name>
    <dbReference type="NCBI Taxonomy" id="143900"/>
    <lineage>
        <taxon>Eukaryota</taxon>
        <taxon>Metazoa</taxon>
        <taxon>Chordata</taxon>
        <taxon>Craniata</taxon>
        <taxon>Vertebrata</taxon>
        <taxon>Euteleostomi</taxon>
        <taxon>Actinopterygii</taxon>
        <taxon>Neopterygii</taxon>
        <taxon>Teleostei</taxon>
        <taxon>Notacanthiformes</taxon>
        <taxon>Halosauridae</taxon>
        <taxon>Aldrovandia</taxon>
    </lineage>
</organism>
<proteinExistence type="predicted"/>
<dbReference type="Proteomes" id="UP001221898">
    <property type="component" value="Unassembled WGS sequence"/>
</dbReference>